<dbReference type="Gene3D" id="1.10.4160.10">
    <property type="entry name" value="Hydantoin permease"/>
    <property type="match status" value="1"/>
</dbReference>
<evidence type="ECO:0000256" key="1">
    <source>
        <dbReference type="SAM" id="MobiDB-lite"/>
    </source>
</evidence>
<proteinExistence type="predicted"/>
<feature type="compositionally biased region" description="Gly residues" evidence="1">
    <location>
        <begin position="107"/>
        <end position="117"/>
    </location>
</feature>
<protein>
    <submittedName>
        <fullName evidence="3">Uncharacterized protein</fullName>
    </submittedName>
</protein>
<dbReference type="EMBL" id="LAKD02000096">
    <property type="protein sequence ID" value="OPF73121.1"/>
    <property type="molecule type" value="Genomic_DNA"/>
</dbReference>
<dbReference type="Proteomes" id="UP000033615">
    <property type="component" value="Unassembled WGS sequence"/>
</dbReference>
<reference evidence="3" key="1">
    <citation type="submission" date="2016-12" db="EMBL/GenBank/DDBJ databases">
        <title>Genome sequence of Streptomyces antioxidans MUSC 164.</title>
        <authorList>
            <person name="Lee L.-H."/>
            <person name="Ser H.-L."/>
        </authorList>
    </citation>
    <scope>NUCLEOTIDE SEQUENCE [LARGE SCALE GENOMIC DNA]</scope>
    <source>
        <strain evidence="3">MUSC 164</strain>
    </source>
</reference>
<keyword evidence="2" id="KW-1133">Transmembrane helix</keyword>
<feature type="compositionally biased region" description="Basic and acidic residues" evidence="1">
    <location>
        <begin position="93"/>
        <end position="103"/>
    </location>
</feature>
<feature type="transmembrane region" description="Helical" evidence="2">
    <location>
        <begin position="33"/>
        <end position="53"/>
    </location>
</feature>
<evidence type="ECO:0000313" key="4">
    <source>
        <dbReference type="Proteomes" id="UP000033615"/>
    </source>
</evidence>
<evidence type="ECO:0000313" key="3">
    <source>
        <dbReference type="EMBL" id="OPF73121.1"/>
    </source>
</evidence>
<keyword evidence="2" id="KW-0472">Membrane</keyword>
<keyword evidence="4" id="KW-1185">Reference proteome</keyword>
<accession>A0A1V4CYJ1</accession>
<dbReference type="AlphaFoldDB" id="A0A1V4CYJ1"/>
<keyword evidence="2" id="KW-0812">Transmembrane</keyword>
<organism evidence="3 4">
    <name type="scientific">Streptomyces antioxidans</name>
    <dbReference type="NCBI Taxonomy" id="1507734"/>
    <lineage>
        <taxon>Bacteria</taxon>
        <taxon>Bacillati</taxon>
        <taxon>Actinomycetota</taxon>
        <taxon>Actinomycetes</taxon>
        <taxon>Kitasatosporales</taxon>
        <taxon>Streptomycetaceae</taxon>
        <taxon>Streptomyces</taxon>
    </lineage>
</organism>
<feature type="region of interest" description="Disordered" evidence="1">
    <location>
        <begin position="93"/>
        <end position="117"/>
    </location>
</feature>
<comment type="caution">
    <text evidence="3">The sequence shown here is derived from an EMBL/GenBank/DDBJ whole genome shotgun (WGS) entry which is preliminary data.</text>
</comment>
<name>A0A1V4CYJ1_9ACTN</name>
<gene>
    <name evidence="3" type="ORF">VT50_0229300</name>
</gene>
<sequence>MPVTRIQAVILICALAYAISLWGHSGTEDKFSVFLDLTAYFIAPFATVLLLDYHVGGRSDPGRIAELYDRGWVLSGGFAAWAADLPAPAAVDAEHARHGRAQDGEDGGGGGLLTSRQ</sequence>
<evidence type="ECO:0000256" key="2">
    <source>
        <dbReference type="SAM" id="Phobius"/>
    </source>
</evidence>